<comment type="caution">
    <text evidence="1">The sequence shown here is derived from an EMBL/GenBank/DDBJ whole genome shotgun (WGS) entry which is preliminary data.</text>
</comment>
<dbReference type="Proteomes" id="UP000824120">
    <property type="component" value="Chromosome 9"/>
</dbReference>
<protein>
    <submittedName>
        <fullName evidence="1">Uncharacterized protein</fullName>
    </submittedName>
</protein>
<name>A0A9J5X995_SOLCO</name>
<evidence type="ECO:0000313" key="2">
    <source>
        <dbReference type="Proteomes" id="UP000824120"/>
    </source>
</evidence>
<dbReference type="EMBL" id="JACXVP010000009">
    <property type="protein sequence ID" value="KAG5584905.1"/>
    <property type="molecule type" value="Genomic_DNA"/>
</dbReference>
<accession>A0A9J5X995</accession>
<proteinExistence type="predicted"/>
<organism evidence="1 2">
    <name type="scientific">Solanum commersonii</name>
    <name type="common">Commerson's wild potato</name>
    <name type="synonym">Commerson's nightshade</name>
    <dbReference type="NCBI Taxonomy" id="4109"/>
    <lineage>
        <taxon>Eukaryota</taxon>
        <taxon>Viridiplantae</taxon>
        <taxon>Streptophyta</taxon>
        <taxon>Embryophyta</taxon>
        <taxon>Tracheophyta</taxon>
        <taxon>Spermatophyta</taxon>
        <taxon>Magnoliopsida</taxon>
        <taxon>eudicotyledons</taxon>
        <taxon>Gunneridae</taxon>
        <taxon>Pentapetalae</taxon>
        <taxon>asterids</taxon>
        <taxon>lamiids</taxon>
        <taxon>Solanales</taxon>
        <taxon>Solanaceae</taxon>
        <taxon>Solanoideae</taxon>
        <taxon>Solaneae</taxon>
        <taxon>Solanum</taxon>
    </lineage>
</organism>
<dbReference type="AlphaFoldDB" id="A0A9J5X995"/>
<sequence length="173" mass="18864">MGSTFSRVVSHVRAMVQAFLEAYRDSGKRSLAVVSKGPRGYWVGCGTYGRQSSGKTSRSAHLGPIHVGSHVTFVGSSQQATLSDDCYECGEGVPRGELNSKAVLTSSNPKIRWSDLIVLMGSLSISLKLVPAWNHDERFVGDLELEWYCSSVTSDFRYYWGMVSDGAGDVQDS</sequence>
<evidence type="ECO:0000313" key="1">
    <source>
        <dbReference type="EMBL" id="KAG5584905.1"/>
    </source>
</evidence>
<gene>
    <name evidence="1" type="ORF">H5410_045339</name>
</gene>
<keyword evidence="2" id="KW-1185">Reference proteome</keyword>
<reference evidence="1 2" key="1">
    <citation type="submission" date="2020-09" db="EMBL/GenBank/DDBJ databases">
        <title>De no assembly of potato wild relative species, Solanum commersonii.</title>
        <authorList>
            <person name="Cho K."/>
        </authorList>
    </citation>
    <scope>NUCLEOTIDE SEQUENCE [LARGE SCALE GENOMIC DNA]</scope>
    <source>
        <strain evidence="1">LZ3.2</strain>
        <tissue evidence="1">Leaf</tissue>
    </source>
</reference>